<dbReference type="RefSeq" id="WP_165326040.1">
    <property type="nucleotide sequence ID" value="NZ_CP049109.1"/>
</dbReference>
<evidence type="ECO:0008006" key="4">
    <source>
        <dbReference type="Google" id="ProtNLM"/>
    </source>
</evidence>
<dbReference type="AlphaFoldDB" id="A0A6G6Y2U6"/>
<dbReference type="EMBL" id="CP049109">
    <property type="protein sequence ID" value="QIG79038.1"/>
    <property type="molecule type" value="Genomic_DNA"/>
</dbReference>
<dbReference type="KEGG" id="spzr:G5C33_04065"/>
<sequence length="176" mass="18036">MGSAGGPGLWRMGTWAALALILALTPAAAAHAADPETAGDNVKLLLSGTISPRCAFLEDDIELRIGADNSASIDLAFTCNLADAAPVTIAIQSARGAMQDREGERTIGYSLRWTAQGADRVANAAQTAKGRPMQVDVPAGGAGTIGRARLTVQSDGEPMAAAAGEYFDEIIITVSP</sequence>
<name>A0A6G6Y2U6_9SPHN</name>
<keyword evidence="1" id="KW-0732">Signal</keyword>
<proteinExistence type="predicted"/>
<dbReference type="Proteomes" id="UP000501568">
    <property type="component" value="Chromosome"/>
</dbReference>
<evidence type="ECO:0000313" key="3">
    <source>
        <dbReference type="Proteomes" id="UP000501568"/>
    </source>
</evidence>
<accession>A0A6G6Y2U6</accession>
<reference evidence="2 3" key="1">
    <citation type="submission" date="2020-02" db="EMBL/GenBank/DDBJ databases">
        <authorList>
            <person name="Zheng R.K."/>
            <person name="Sun C.M."/>
        </authorList>
    </citation>
    <scope>NUCLEOTIDE SEQUENCE [LARGE SCALE GENOMIC DNA]</scope>
    <source>
        <strain evidence="3">zrk23</strain>
    </source>
</reference>
<gene>
    <name evidence="2" type="ORF">G5C33_04065</name>
</gene>
<evidence type="ECO:0000313" key="2">
    <source>
        <dbReference type="EMBL" id="QIG79038.1"/>
    </source>
</evidence>
<organism evidence="2 3">
    <name type="scientific">Stakelama tenebrarum</name>
    <dbReference type="NCBI Taxonomy" id="2711215"/>
    <lineage>
        <taxon>Bacteria</taxon>
        <taxon>Pseudomonadati</taxon>
        <taxon>Pseudomonadota</taxon>
        <taxon>Alphaproteobacteria</taxon>
        <taxon>Sphingomonadales</taxon>
        <taxon>Sphingomonadaceae</taxon>
        <taxon>Stakelama</taxon>
    </lineage>
</organism>
<feature type="chain" id="PRO_5026175657" description="Spore coat protein U domain-containing protein" evidence="1">
    <location>
        <begin position="33"/>
        <end position="176"/>
    </location>
</feature>
<keyword evidence="3" id="KW-1185">Reference proteome</keyword>
<evidence type="ECO:0000256" key="1">
    <source>
        <dbReference type="SAM" id="SignalP"/>
    </source>
</evidence>
<feature type="signal peptide" evidence="1">
    <location>
        <begin position="1"/>
        <end position="32"/>
    </location>
</feature>
<protein>
    <recommendedName>
        <fullName evidence="4">Spore coat protein U domain-containing protein</fullName>
    </recommendedName>
</protein>